<dbReference type="EMBL" id="EF591886">
    <property type="protein sequence ID" value="ABX10642.1"/>
    <property type="molecule type" value="Genomic_DNA"/>
</dbReference>
<proteinExistence type="predicted"/>
<organism evidence="1">
    <name type="scientific">uncultured planctomycete 3FN</name>
    <dbReference type="NCBI Taxonomy" id="455066"/>
    <lineage>
        <taxon>Bacteria</taxon>
        <taxon>Pseudomonadati</taxon>
        <taxon>Planctomycetota</taxon>
        <taxon>Planctomycetia</taxon>
        <taxon>Planctomycetales</taxon>
        <taxon>environmental samples</taxon>
    </lineage>
</organism>
<name>A9LGX1_9BACT</name>
<reference evidence="1" key="1">
    <citation type="journal article" date="2007" name="ISME J.">
        <title>Fosmids of novel marine Planctomycetes from the Namibian and Oregon coast upwelling systems and their cross-comparison with planctomycete genomes.</title>
        <authorList>
            <person name="Woebken D."/>
            <person name="Teeling H."/>
            <person name="Wecker P."/>
            <person name="Dumitriu A."/>
            <person name="Kostadinov I."/>
            <person name="DeLong E.F."/>
            <person name="Amann R."/>
            <person name="Gloeckner F.O."/>
        </authorList>
    </citation>
    <scope>NUCLEOTIDE SEQUENCE</scope>
</reference>
<sequence length="124" mass="14442">MNPIQSLAENDSRSPHWRTGSFIDVLHEQHEWDVNEYWKLESALYAVAPNARRRADASAFRTFSYIMLTFSCHFDPSDGYSIRNLSTDDIYAYRERAQLVFEGYFANELPEKDAFELVNPLLPS</sequence>
<accession>A9LGX1</accession>
<protein>
    <submittedName>
        <fullName evidence="1">Uncharacterized protein</fullName>
    </submittedName>
</protein>
<gene>
    <name evidence="1" type="ORF">3FN_19</name>
</gene>
<evidence type="ECO:0000313" key="1">
    <source>
        <dbReference type="EMBL" id="ABX10642.1"/>
    </source>
</evidence>
<dbReference type="AlphaFoldDB" id="A9LGX1"/>